<dbReference type="GO" id="GO:0071949">
    <property type="term" value="F:FAD binding"/>
    <property type="evidence" value="ECO:0007669"/>
    <property type="project" value="InterPro"/>
</dbReference>
<evidence type="ECO:0000256" key="2">
    <source>
        <dbReference type="ARBA" id="ARBA00022630"/>
    </source>
</evidence>
<gene>
    <name evidence="6" type="ORF">UA08_09365</name>
</gene>
<dbReference type="PRINTS" id="PR00420">
    <property type="entry name" value="RNGMNOXGNASE"/>
</dbReference>
<dbReference type="RefSeq" id="XP_020115509.1">
    <property type="nucleotide sequence ID" value="XM_020265292.1"/>
</dbReference>
<keyword evidence="3" id="KW-0274">FAD</keyword>
<dbReference type="GO" id="GO:0016491">
    <property type="term" value="F:oxidoreductase activity"/>
    <property type="evidence" value="ECO:0007669"/>
    <property type="project" value="UniProtKB-KW"/>
</dbReference>
<dbReference type="PANTHER" id="PTHR43747">
    <property type="entry name" value="FAD-BINDING PROTEIN"/>
    <property type="match status" value="1"/>
</dbReference>
<dbReference type="Pfam" id="PF01494">
    <property type="entry name" value="FAD_binding_3"/>
    <property type="match status" value="1"/>
</dbReference>
<dbReference type="InterPro" id="IPR036188">
    <property type="entry name" value="FAD/NAD-bd_sf"/>
</dbReference>
<evidence type="ECO:0000259" key="5">
    <source>
        <dbReference type="Pfam" id="PF01494"/>
    </source>
</evidence>
<keyword evidence="4" id="KW-0560">Oxidoreductase</keyword>
<evidence type="ECO:0000313" key="6">
    <source>
        <dbReference type="EMBL" id="OKL55388.1"/>
    </source>
</evidence>
<feature type="domain" description="FAD-binding" evidence="5">
    <location>
        <begin position="7"/>
        <end position="356"/>
    </location>
</feature>
<sequence>MSVPTQASVLVVGGGPAGSYAASLLAREGVDVVLLEADKFPRYHVGESMLASMRFFLRFIDLEKTFDEHGFEKKYGATFKITTKKEAYTDFAASLGKGGHSWNVVRSESDELLFRHAGKSGAKTFDQTKVDSIEFEPYPHDGFIAEDRLANPGRPVSAAWSRKDGTSGTIKFDYLIDGSGRNGIISTKYLKNRRFNEGLKNIAIWSYWKGAKRYKQGQDNENSPFFEALNDGSGWVWAIPLHNGTLSVGVAARQDFFFARKKASSLEGKEFYADYLNLVPGIKSLLADAEIVADLKQASDWSYSASAYAGPHFRVIGDAGCFVDPYFSSGVHLALTSGLSAAVSVQASRRGQADERSAAKWHTTKVSEGYTRFLLLVMTVLRQLRMKEAHLITTEEEEGFDMAFKKIQPVIQGVADTETNDARVQKNAAEAVDFSLESFEVTPEMQRAVIDKIEKAQAAPETLEKLTPEEVHILSGIVTRTFEREKDELNLTSFTGDVIEGLSANLVRGDLGLIRREAKSATPESTTTMGVPAVENVKTMA</sequence>
<keyword evidence="7" id="KW-1185">Reference proteome</keyword>
<dbReference type="OrthoDB" id="3340390at2759"/>
<evidence type="ECO:0000256" key="4">
    <source>
        <dbReference type="ARBA" id="ARBA00023002"/>
    </source>
</evidence>
<dbReference type="GeneID" id="31009121"/>
<dbReference type="EMBL" id="LFMY01000022">
    <property type="protein sequence ID" value="OKL55388.1"/>
    <property type="molecule type" value="Genomic_DNA"/>
</dbReference>
<evidence type="ECO:0000313" key="7">
    <source>
        <dbReference type="Proteomes" id="UP000214365"/>
    </source>
</evidence>
<protein>
    <recommendedName>
        <fullName evidence="5">FAD-binding domain-containing protein</fullName>
    </recommendedName>
</protein>
<name>A0A1Q5Q693_TALAT</name>
<accession>A0A1Q5Q693</accession>
<dbReference type="Gene3D" id="3.50.50.60">
    <property type="entry name" value="FAD/NAD(P)-binding domain"/>
    <property type="match status" value="1"/>
</dbReference>
<organism evidence="6 7">
    <name type="scientific">Talaromyces atroroseus</name>
    <dbReference type="NCBI Taxonomy" id="1441469"/>
    <lineage>
        <taxon>Eukaryota</taxon>
        <taxon>Fungi</taxon>
        <taxon>Dikarya</taxon>
        <taxon>Ascomycota</taxon>
        <taxon>Pezizomycotina</taxon>
        <taxon>Eurotiomycetes</taxon>
        <taxon>Eurotiomycetidae</taxon>
        <taxon>Eurotiales</taxon>
        <taxon>Trichocomaceae</taxon>
        <taxon>Talaromyces</taxon>
        <taxon>Talaromyces sect. Trachyspermi</taxon>
    </lineage>
</organism>
<dbReference type="SUPFAM" id="SSF51905">
    <property type="entry name" value="FAD/NAD(P)-binding domain"/>
    <property type="match status" value="1"/>
</dbReference>
<dbReference type="Proteomes" id="UP000214365">
    <property type="component" value="Unassembled WGS sequence"/>
</dbReference>
<dbReference type="InterPro" id="IPR050816">
    <property type="entry name" value="Flavin-dep_Halogenase_NPB"/>
</dbReference>
<proteinExistence type="inferred from homology"/>
<comment type="caution">
    <text evidence="6">The sequence shown here is derived from an EMBL/GenBank/DDBJ whole genome shotgun (WGS) entry which is preliminary data.</text>
</comment>
<dbReference type="AlphaFoldDB" id="A0A1Q5Q693"/>
<keyword evidence="2" id="KW-0285">Flavoprotein</keyword>
<reference evidence="6 7" key="1">
    <citation type="submission" date="2015-06" db="EMBL/GenBank/DDBJ databases">
        <title>Talaromyces atroroseus IBT 11181 draft genome.</title>
        <authorList>
            <person name="Rasmussen K.B."/>
            <person name="Rasmussen S."/>
            <person name="Petersen B."/>
            <person name="Sicheritz-Ponten T."/>
            <person name="Mortensen U.H."/>
            <person name="Thrane U."/>
        </authorList>
    </citation>
    <scope>NUCLEOTIDE SEQUENCE [LARGE SCALE GENOMIC DNA]</scope>
    <source>
        <strain evidence="6 7">IBT 11181</strain>
    </source>
</reference>
<evidence type="ECO:0000256" key="1">
    <source>
        <dbReference type="ARBA" id="ARBA00005706"/>
    </source>
</evidence>
<dbReference type="STRING" id="1441469.A0A1Q5Q693"/>
<comment type="similarity">
    <text evidence="1">Belongs to the flavin-dependent halogenase family.</text>
</comment>
<dbReference type="InterPro" id="IPR002938">
    <property type="entry name" value="FAD-bd"/>
</dbReference>
<dbReference type="PANTHER" id="PTHR43747:SF5">
    <property type="entry name" value="FAD-BINDING DOMAIN-CONTAINING PROTEIN"/>
    <property type="match status" value="1"/>
</dbReference>
<evidence type="ECO:0000256" key="3">
    <source>
        <dbReference type="ARBA" id="ARBA00022827"/>
    </source>
</evidence>